<evidence type="ECO:0000256" key="1">
    <source>
        <dbReference type="SAM" id="Coils"/>
    </source>
</evidence>
<proteinExistence type="predicted"/>
<dbReference type="PRINTS" id="PR01490">
    <property type="entry name" value="RTXTOXIND"/>
</dbReference>
<evidence type="ECO:0000313" key="2">
    <source>
        <dbReference type="EMBL" id="BDT59585.1"/>
    </source>
</evidence>
<dbReference type="RefSeq" id="WP_281908354.1">
    <property type="nucleotide sequence ID" value="NZ_AP026966.1"/>
</dbReference>
<dbReference type="Gene3D" id="2.40.30.170">
    <property type="match status" value="1"/>
</dbReference>
<dbReference type="Gene3D" id="1.10.287.470">
    <property type="entry name" value="Helix hairpin bin"/>
    <property type="match status" value="1"/>
</dbReference>
<gene>
    <name evidence="2" type="ORF">MasN3_30790</name>
</gene>
<keyword evidence="1" id="KW-0175">Coiled coil</keyword>
<dbReference type="PANTHER" id="PTHR30438">
    <property type="entry name" value="36 KDA ANTIGEN-RELATED"/>
    <property type="match status" value="1"/>
</dbReference>
<dbReference type="Gene3D" id="2.40.50.100">
    <property type="match status" value="1"/>
</dbReference>
<sequence>MTTTAQRGWRLGAGLLALVALLAIGATLGPWRLARQQEPGPGFVSGNGRIEATEIDIATRLPGRVAEVLVEEGDMVAAGQVLARMDAQSLLAQRAETVARERQARDAVAQAQAGLAMRRSDEAAAAAGVVQRESELDAAGRRLRRSVTLAGAGAVASQELDDDEARVRGAQAAVMAARAQREAASAAVEAAQAQVVEARSNVEVAVAATARIDADLRELALTAPRAGRIQYRVAQPGEVLAGGGTVLNLIDLTDVFMSFFVPETAAGRVALGAEVRLQLDTAPGFIVPARVSYVASAAQFTPKSVETASERQKLMFRVKAQVDRQVLSRYADYVKAGVPGVAWVRLDRRVPWPPTLALRSGQ</sequence>
<reference evidence="2" key="1">
    <citation type="submission" date="2022-11" db="EMBL/GenBank/DDBJ databases">
        <title>Isolation and characterization of PLA-degrading bacterium Massilia sp. from Antarctic soil.</title>
        <authorList>
            <person name="Sato K."/>
            <person name="Gomez-Fuentes C."/>
            <person name="Ahmad S.A."/>
            <person name="Zulkharnain A."/>
        </authorList>
    </citation>
    <scope>NUCLEOTIDE SEQUENCE</scope>
    <source>
        <strain evidence="2">N-3</strain>
    </source>
</reference>
<dbReference type="EMBL" id="AP026966">
    <property type="protein sequence ID" value="BDT59585.1"/>
    <property type="molecule type" value="Genomic_DNA"/>
</dbReference>
<evidence type="ECO:0000313" key="3">
    <source>
        <dbReference type="Proteomes" id="UP001163336"/>
    </source>
</evidence>
<dbReference type="PANTHER" id="PTHR30438:SF2">
    <property type="entry name" value="MEMBRANE PROTEIN"/>
    <property type="match status" value="1"/>
</dbReference>
<protein>
    <submittedName>
        <fullName evidence="2">Hemolysin D</fullName>
    </submittedName>
</protein>
<feature type="coiled-coil region" evidence="1">
    <location>
        <begin position="174"/>
        <end position="201"/>
    </location>
</feature>
<keyword evidence="3" id="KW-1185">Reference proteome</keyword>
<accession>A0ABM8C8I9</accession>
<dbReference type="Proteomes" id="UP001163336">
    <property type="component" value="Chromosome"/>
</dbReference>
<organism evidence="2 3">
    <name type="scientific">Massilia varians</name>
    <dbReference type="NCBI Taxonomy" id="457921"/>
    <lineage>
        <taxon>Bacteria</taxon>
        <taxon>Pseudomonadati</taxon>
        <taxon>Pseudomonadota</taxon>
        <taxon>Betaproteobacteria</taxon>
        <taxon>Burkholderiales</taxon>
        <taxon>Oxalobacteraceae</taxon>
        <taxon>Telluria group</taxon>
        <taxon>Massilia</taxon>
    </lineage>
</organism>
<name>A0ABM8C8I9_9BURK</name>